<keyword evidence="11 16" id="KW-0675">Receptor</keyword>
<keyword evidence="6 14" id="KW-0732">Signal</keyword>
<dbReference type="InterPro" id="IPR013784">
    <property type="entry name" value="Carb-bd-like_fold"/>
</dbReference>
<evidence type="ECO:0000256" key="6">
    <source>
        <dbReference type="ARBA" id="ARBA00022729"/>
    </source>
</evidence>
<dbReference type="Pfam" id="PF07715">
    <property type="entry name" value="Plug"/>
    <property type="match status" value="1"/>
</dbReference>
<evidence type="ECO:0000313" key="17">
    <source>
        <dbReference type="Proteomes" id="UP000664317"/>
    </source>
</evidence>
<evidence type="ECO:0000256" key="7">
    <source>
        <dbReference type="ARBA" id="ARBA00023004"/>
    </source>
</evidence>
<dbReference type="InterPro" id="IPR010105">
    <property type="entry name" value="TonB_sidphr_rcpt"/>
</dbReference>
<keyword evidence="4" id="KW-0410">Iron transport</keyword>
<evidence type="ECO:0000256" key="2">
    <source>
        <dbReference type="ARBA" id="ARBA00022448"/>
    </source>
</evidence>
<dbReference type="InterPro" id="IPR036942">
    <property type="entry name" value="Beta-barrel_TonB_sf"/>
</dbReference>
<keyword evidence="2 13" id="KW-0813">Transport</keyword>
<dbReference type="Gene3D" id="2.170.130.10">
    <property type="entry name" value="TonB-dependent receptor, plug domain"/>
    <property type="match status" value="1"/>
</dbReference>
<comment type="similarity">
    <text evidence="13">Belongs to the TonB-dependent receptor family.</text>
</comment>
<feature type="domain" description="TonB-dependent receptor plug" evidence="15">
    <location>
        <begin position="134"/>
        <end position="233"/>
    </location>
</feature>
<evidence type="ECO:0000259" key="15">
    <source>
        <dbReference type="Pfam" id="PF07715"/>
    </source>
</evidence>
<evidence type="ECO:0000256" key="4">
    <source>
        <dbReference type="ARBA" id="ARBA00022496"/>
    </source>
</evidence>
<keyword evidence="9" id="KW-0798">TonB box</keyword>
<dbReference type="PANTHER" id="PTHR32552:SF68">
    <property type="entry name" value="FERRICHROME OUTER MEMBRANE TRANSPORTER_PHAGE RECEPTOR"/>
    <property type="match status" value="1"/>
</dbReference>
<evidence type="ECO:0000256" key="10">
    <source>
        <dbReference type="ARBA" id="ARBA00023136"/>
    </source>
</evidence>
<evidence type="ECO:0000256" key="1">
    <source>
        <dbReference type="ARBA" id="ARBA00004571"/>
    </source>
</evidence>
<reference evidence="16 17" key="1">
    <citation type="submission" date="2021-03" db="EMBL/GenBank/DDBJ databases">
        <title>novel species isolated from a fishpond in China.</title>
        <authorList>
            <person name="Lu H."/>
            <person name="Cai Z."/>
        </authorList>
    </citation>
    <scope>NUCLEOTIDE SEQUENCE [LARGE SCALE GENOMIC DNA]</scope>
    <source>
        <strain evidence="16 17">H41</strain>
    </source>
</reference>
<name>A0ABS3BZM2_9BACT</name>
<keyword evidence="17" id="KW-1185">Reference proteome</keyword>
<keyword evidence="12 13" id="KW-0998">Cell outer membrane</keyword>
<dbReference type="InterPro" id="IPR039426">
    <property type="entry name" value="TonB-dep_rcpt-like"/>
</dbReference>
<dbReference type="EMBL" id="JAFKCT010000001">
    <property type="protein sequence ID" value="MBN7810261.1"/>
    <property type="molecule type" value="Genomic_DNA"/>
</dbReference>
<dbReference type="Gene3D" id="2.60.40.1120">
    <property type="entry name" value="Carboxypeptidase-like, regulatory domain"/>
    <property type="match status" value="1"/>
</dbReference>
<keyword evidence="5 13" id="KW-0812">Transmembrane</keyword>
<evidence type="ECO:0000256" key="12">
    <source>
        <dbReference type="ARBA" id="ARBA00023237"/>
    </source>
</evidence>
<dbReference type="Pfam" id="PF13715">
    <property type="entry name" value="CarbopepD_reg_2"/>
    <property type="match status" value="1"/>
</dbReference>
<gene>
    <name evidence="16" type="ORF">J0A68_04790</name>
</gene>
<keyword evidence="7" id="KW-0408">Iron</keyword>
<keyword evidence="3 13" id="KW-1134">Transmembrane beta strand</keyword>
<dbReference type="Proteomes" id="UP000664317">
    <property type="component" value="Unassembled WGS sequence"/>
</dbReference>
<dbReference type="Gene3D" id="2.40.170.20">
    <property type="entry name" value="TonB-dependent receptor, beta-barrel domain"/>
    <property type="match status" value="1"/>
</dbReference>
<sequence length="795" mass="87468">MRKFYSLILVLLLASQALLAQNKGKLQGNVQSADGAPVEFVSILLKGTFKGTITNAAGNFEIGGLNPGSYTVVASFVGLNTNEQEILVEAGKTQTLDFVLTENSGDLQEILVSSSRESYNESRVSSSLRINAPLIEIPQNIQVVNRDILNDQQVISMSDGLVRNVSGAVRLEHWGDLYTNISARGSQVQALRNGFNVVNSYWGPLTEDMSFVERVEFVKGPAGFMISSGDGNGLYNVVTKKPTGQTQGEVSFTVGSFDLYRTALDLDGKLSKDGRLLYRFNVAGQQKKSHRPNEYNNRYSIAPVISYRVQPSTLVTFEYTYQRANMSDVGSFYVFSTDGFASLPRDFTSLPAGMPGTEIDDHSFLVNLQHDISPNWKLTAQASHMIYQQQGSSMWPGAVNADGTWTRAVSSWDALSKMSMAQVFLNGEFHTGGVRHKILSGIDMSNKAYWADWGQYHVLDAEDSPFDSSNPSLGYPSNGYPEFDYSTPIEGRAVAAGGTIDQTFSAFYLQDELAFLQDKLRLTLAGRYTDLSQAAWGGAPDQDSKFTPRVGVSASLTSSTSVYGLYDQAFTPQSGQLSNGEKVQPITGNSMELGLKKDFANGKWSTTLAAYRNIKRNELTADPNSPPSSNLSIELGEKTAEGIEFDLKGNILPGLNTIFNYAYTDSRVTQVTEGITDIEEGDIIPGYAKHVFNTWLGYTIQEGSLEGLGFSAGLTIQGGRETYWDPSPNPNEVLPTYTKLDAGVFWGRGNFKVNLNVFNLLDDYLYSGSYYTWLNAYYWQSEAPRNARLSVSYKF</sequence>
<evidence type="ECO:0000256" key="11">
    <source>
        <dbReference type="ARBA" id="ARBA00023170"/>
    </source>
</evidence>
<evidence type="ECO:0000313" key="16">
    <source>
        <dbReference type="EMBL" id="MBN7810261.1"/>
    </source>
</evidence>
<dbReference type="RefSeq" id="WP_206577042.1">
    <property type="nucleotide sequence ID" value="NZ_JAFKCT010000001.1"/>
</dbReference>
<organism evidence="16 17">
    <name type="scientific">Algoriphagus oliviformis</name>
    <dbReference type="NCBI Taxonomy" id="2811231"/>
    <lineage>
        <taxon>Bacteria</taxon>
        <taxon>Pseudomonadati</taxon>
        <taxon>Bacteroidota</taxon>
        <taxon>Cytophagia</taxon>
        <taxon>Cytophagales</taxon>
        <taxon>Cyclobacteriaceae</taxon>
        <taxon>Algoriphagus</taxon>
    </lineage>
</organism>
<dbReference type="CDD" id="cd01347">
    <property type="entry name" value="ligand_gated_channel"/>
    <property type="match status" value="1"/>
</dbReference>
<dbReference type="PROSITE" id="PS01156">
    <property type="entry name" value="TONB_DEPENDENT_REC_2"/>
    <property type="match status" value="1"/>
</dbReference>
<dbReference type="PROSITE" id="PS52016">
    <property type="entry name" value="TONB_DEPENDENT_REC_3"/>
    <property type="match status" value="1"/>
</dbReference>
<proteinExistence type="inferred from homology"/>
<feature type="signal peptide" evidence="14">
    <location>
        <begin position="1"/>
        <end position="20"/>
    </location>
</feature>
<dbReference type="NCBIfam" id="TIGR01783">
    <property type="entry name" value="TonB-siderophor"/>
    <property type="match status" value="1"/>
</dbReference>
<evidence type="ECO:0000256" key="8">
    <source>
        <dbReference type="ARBA" id="ARBA00023065"/>
    </source>
</evidence>
<dbReference type="SUPFAM" id="SSF56935">
    <property type="entry name" value="Porins"/>
    <property type="match status" value="1"/>
</dbReference>
<evidence type="ECO:0000256" key="3">
    <source>
        <dbReference type="ARBA" id="ARBA00022452"/>
    </source>
</evidence>
<dbReference type="InterPro" id="IPR037066">
    <property type="entry name" value="Plug_dom_sf"/>
</dbReference>
<evidence type="ECO:0000256" key="13">
    <source>
        <dbReference type="PROSITE-ProRule" id="PRU01360"/>
    </source>
</evidence>
<feature type="chain" id="PRO_5047447347" evidence="14">
    <location>
        <begin position="21"/>
        <end position="795"/>
    </location>
</feature>
<accession>A0ABS3BZM2</accession>
<comment type="caution">
    <text evidence="16">The sequence shown here is derived from an EMBL/GenBank/DDBJ whole genome shotgun (WGS) entry which is preliminary data.</text>
</comment>
<keyword evidence="8" id="KW-0406">Ion transport</keyword>
<dbReference type="PANTHER" id="PTHR32552">
    <property type="entry name" value="FERRICHROME IRON RECEPTOR-RELATED"/>
    <property type="match status" value="1"/>
</dbReference>
<keyword evidence="10 13" id="KW-0472">Membrane</keyword>
<evidence type="ECO:0000256" key="9">
    <source>
        <dbReference type="ARBA" id="ARBA00023077"/>
    </source>
</evidence>
<protein>
    <submittedName>
        <fullName evidence="16">TonB-dependent receptor</fullName>
    </submittedName>
</protein>
<comment type="subcellular location">
    <subcellularLocation>
        <location evidence="1 13">Cell outer membrane</location>
        <topology evidence="1 13">Multi-pass membrane protein</topology>
    </subcellularLocation>
</comment>
<dbReference type="SUPFAM" id="SSF49452">
    <property type="entry name" value="Starch-binding domain-like"/>
    <property type="match status" value="1"/>
</dbReference>
<dbReference type="InterPro" id="IPR010917">
    <property type="entry name" value="TonB_rcpt_CS"/>
</dbReference>
<evidence type="ECO:0000256" key="14">
    <source>
        <dbReference type="SAM" id="SignalP"/>
    </source>
</evidence>
<dbReference type="InterPro" id="IPR012910">
    <property type="entry name" value="Plug_dom"/>
</dbReference>
<evidence type="ECO:0000256" key="5">
    <source>
        <dbReference type="ARBA" id="ARBA00022692"/>
    </source>
</evidence>